<dbReference type="Proteomes" id="UP000050525">
    <property type="component" value="Unassembled WGS sequence"/>
</dbReference>
<evidence type="ECO:0000256" key="1">
    <source>
        <dbReference type="SAM" id="MobiDB-lite"/>
    </source>
</evidence>
<evidence type="ECO:0000313" key="2">
    <source>
        <dbReference type="EMBL" id="KYO23175.1"/>
    </source>
</evidence>
<feature type="compositionally biased region" description="Polar residues" evidence="1">
    <location>
        <begin position="1"/>
        <end position="19"/>
    </location>
</feature>
<sequence>MSFESKTTPRIITTLQGTESPRVDMSPSLPSTSLKPERKVVVCRGGETLQKNHDPNRWTFAQRDIQPSQENQTLKAWWASKSEGDEVNVE</sequence>
<dbReference type="AlphaFoldDB" id="A0A151MF90"/>
<reference evidence="2 3" key="1">
    <citation type="journal article" date="2012" name="Genome Biol.">
        <title>Sequencing three crocodilian genomes to illuminate the evolution of archosaurs and amniotes.</title>
        <authorList>
            <person name="St John J.A."/>
            <person name="Braun E.L."/>
            <person name="Isberg S.R."/>
            <person name="Miles L.G."/>
            <person name="Chong A.Y."/>
            <person name="Gongora J."/>
            <person name="Dalzell P."/>
            <person name="Moran C."/>
            <person name="Bed'hom B."/>
            <person name="Abzhanov A."/>
            <person name="Burgess S.C."/>
            <person name="Cooksey A.M."/>
            <person name="Castoe T.A."/>
            <person name="Crawford N.G."/>
            <person name="Densmore L.D."/>
            <person name="Drew J.C."/>
            <person name="Edwards S.V."/>
            <person name="Faircloth B.C."/>
            <person name="Fujita M.K."/>
            <person name="Greenwold M.J."/>
            <person name="Hoffmann F.G."/>
            <person name="Howard J.M."/>
            <person name="Iguchi T."/>
            <person name="Janes D.E."/>
            <person name="Khan S.Y."/>
            <person name="Kohno S."/>
            <person name="de Koning A.J."/>
            <person name="Lance S.L."/>
            <person name="McCarthy F.M."/>
            <person name="McCormack J.E."/>
            <person name="Merchant M.E."/>
            <person name="Peterson D.G."/>
            <person name="Pollock D.D."/>
            <person name="Pourmand N."/>
            <person name="Raney B.J."/>
            <person name="Roessler K.A."/>
            <person name="Sanford J.R."/>
            <person name="Sawyer R.H."/>
            <person name="Schmidt C.J."/>
            <person name="Triplett E.W."/>
            <person name="Tuberville T.D."/>
            <person name="Venegas-Anaya M."/>
            <person name="Howard J.T."/>
            <person name="Jarvis E.D."/>
            <person name="Guillette L.J.Jr."/>
            <person name="Glenn T.C."/>
            <person name="Green R.E."/>
            <person name="Ray D.A."/>
        </authorList>
    </citation>
    <scope>NUCLEOTIDE SEQUENCE [LARGE SCALE GENOMIC DNA]</scope>
    <source>
        <strain evidence="2">KSC_2009_1</strain>
    </source>
</reference>
<feature type="region of interest" description="Disordered" evidence="1">
    <location>
        <begin position="1"/>
        <end position="36"/>
    </location>
</feature>
<accession>A0A151MF90</accession>
<proteinExistence type="predicted"/>
<comment type="caution">
    <text evidence="2">The sequence shown here is derived from an EMBL/GenBank/DDBJ whole genome shotgun (WGS) entry which is preliminary data.</text>
</comment>
<name>A0A151MF90_ALLMI</name>
<organism evidence="2 3">
    <name type="scientific">Alligator mississippiensis</name>
    <name type="common">American alligator</name>
    <dbReference type="NCBI Taxonomy" id="8496"/>
    <lineage>
        <taxon>Eukaryota</taxon>
        <taxon>Metazoa</taxon>
        <taxon>Chordata</taxon>
        <taxon>Craniata</taxon>
        <taxon>Vertebrata</taxon>
        <taxon>Euteleostomi</taxon>
        <taxon>Archelosauria</taxon>
        <taxon>Archosauria</taxon>
        <taxon>Crocodylia</taxon>
        <taxon>Alligatoridae</taxon>
        <taxon>Alligatorinae</taxon>
        <taxon>Alligator</taxon>
    </lineage>
</organism>
<dbReference type="EMBL" id="AKHW03006215">
    <property type="protein sequence ID" value="KYO23175.1"/>
    <property type="molecule type" value="Genomic_DNA"/>
</dbReference>
<protein>
    <submittedName>
        <fullName evidence="2">Uncharacterized protein</fullName>
    </submittedName>
</protein>
<gene>
    <name evidence="2" type="ORF">Y1Q_0005612</name>
</gene>
<evidence type="ECO:0000313" key="3">
    <source>
        <dbReference type="Proteomes" id="UP000050525"/>
    </source>
</evidence>
<keyword evidence="3" id="KW-1185">Reference proteome</keyword>